<dbReference type="Pfam" id="PF00534">
    <property type="entry name" value="Glycos_transf_1"/>
    <property type="match status" value="1"/>
</dbReference>
<protein>
    <submittedName>
        <fullName evidence="2">Glycosyl transferase, group 1</fullName>
    </submittedName>
</protein>
<sequence length="116" mass="12837">MLRSMNVRYRVDLFINTSSTEGLPVSIMEAMSFGIPIIATNVGGTSELVTDETGVLIPGNCSPEDVSEALNSISKRSRSTDFRNQVRNAWKSKVNPQENFTHFAEQLNAISEQKSK</sequence>
<dbReference type="InterPro" id="IPR001296">
    <property type="entry name" value="Glyco_trans_1"/>
</dbReference>
<dbReference type="PANTHER" id="PTHR12526">
    <property type="entry name" value="GLYCOSYLTRANSFERASE"/>
    <property type="match status" value="1"/>
</dbReference>
<dbReference type="PATRIC" id="fig|1184387.3.peg.2028"/>
<dbReference type="Gene3D" id="3.40.50.2000">
    <property type="entry name" value="Glycogen Phosphorylase B"/>
    <property type="match status" value="1"/>
</dbReference>
<comment type="caution">
    <text evidence="2">The sequence shown here is derived from an EMBL/GenBank/DDBJ whole genome shotgun (WGS) entry which is preliminary data.</text>
</comment>
<organism evidence="2 3">
    <name type="scientific">Mesotoga prima</name>
    <dbReference type="NCBI Taxonomy" id="1184387"/>
    <lineage>
        <taxon>Bacteria</taxon>
        <taxon>Thermotogati</taxon>
        <taxon>Thermotogota</taxon>
        <taxon>Thermotogae</taxon>
        <taxon>Kosmotogales</taxon>
        <taxon>Kosmotogaceae</taxon>
        <taxon>Mesotoga</taxon>
    </lineage>
</organism>
<evidence type="ECO:0000259" key="1">
    <source>
        <dbReference type="Pfam" id="PF00534"/>
    </source>
</evidence>
<dbReference type="SUPFAM" id="SSF53756">
    <property type="entry name" value="UDP-Glycosyltransferase/glycogen phosphorylase"/>
    <property type="match status" value="1"/>
</dbReference>
<evidence type="ECO:0000313" key="3">
    <source>
        <dbReference type="Proteomes" id="UP000054092"/>
    </source>
</evidence>
<feature type="domain" description="Glycosyl transferase family 1" evidence="1">
    <location>
        <begin position="11"/>
        <end position="87"/>
    </location>
</feature>
<dbReference type="PANTHER" id="PTHR12526:SF630">
    <property type="entry name" value="GLYCOSYLTRANSFERASE"/>
    <property type="match status" value="1"/>
</dbReference>
<keyword evidence="2" id="KW-0808">Transferase</keyword>
<name>A0A101HM85_9BACT</name>
<evidence type="ECO:0000313" key="2">
    <source>
        <dbReference type="EMBL" id="KUK78990.1"/>
    </source>
</evidence>
<dbReference type="Proteomes" id="UP000054092">
    <property type="component" value="Unassembled WGS sequence"/>
</dbReference>
<gene>
    <name evidence="2" type="ORF">XD94_1541</name>
</gene>
<accession>A0A101HM85</accession>
<proteinExistence type="predicted"/>
<dbReference type="AlphaFoldDB" id="A0A101HM85"/>
<reference evidence="3" key="1">
    <citation type="journal article" date="2015" name="MBio">
        <title>Genome-Resolved Metagenomic Analysis Reveals Roles for Candidate Phyla and Other Microbial Community Members in Biogeochemical Transformations in Oil Reservoirs.</title>
        <authorList>
            <person name="Hu P."/>
            <person name="Tom L."/>
            <person name="Singh A."/>
            <person name="Thomas B.C."/>
            <person name="Baker B.J."/>
            <person name="Piceno Y.M."/>
            <person name="Andersen G.L."/>
            <person name="Banfield J.F."/>
        </authorList>
    </citation>
    <scope>NUCLEOTIDE SEQUENCE [LARGE SCALE GENOMIC DNA]</scope>
</reference>
<dbReference type="EMBL" id="LGGP01000314">
    <property type="protein sequence ID" value="KUK78990.1"/>
    <property type="molecule type" value="Genomic_DNA"/>
</dbReference>
<dbReference type="GO" id="GO:0016757">
    <property type="term" value="F:glycosyltransferase activity"/>
    <property type="evidence" value="ECO:0007669"/>
    <property type="project" value="InterPro"/>
</dbReference>